<dbReference type="InterPro" id="IPR051021">
    <property type="entry name" value="Mito_Ser/Thr_phosphatase"/>
</dbReference>
<dbReference type="PANTHER" id="PTHR20935:SF0">
    <property type="entry name" value="SERINE_THREONINE-PROTEIN PHOSPHATASE PGAM5, MITOCHONDRIAL"/>
    <property type="match status" value="1"/>
</dbReference>
<dbReference type="PANTHER" id="PTHR20935">
    <property type="entry name" value="PHOSPHOGLYCERATE MUTASE-RELATED"/>
    <property type="match status" value="1"/>
</dbReference>
<dbReference type="AlphaFoldDB" id="A0A1G8X2I9"/>
<dbReference type="InterPro" id="IPR013078">
    <property type="entry name" value="His_Pase_superF_clade-1"/>
</dbReference>
<dbReference type="CDD" id="cd07067">
    <property type="entry name" value="HP_PGM_like"/>
    <property type="match status" value="1"/>
</dbReference>
<organism evidence="2 3">
    <name type="scientific">Ferrimonas sediminum</name>
    <dbReference type="NCBI Taxonomy" id="718193"/>
    <lineage>
        <taxon>Bacteria</taxon>
        <taxon>Pseudomonadati</taxon>
        <taxon>Pseudomonadota</taxon>
        <taxon>Gammaproteobacteria</taxon>
        <taxon>Alteromonadales</taxon>
        <taxon>Ferrimonadaceae</taxon>
        <taxon>Ferrimonas</taxon>
    </lineage>
</organism>
<keyword evidence="1" id="KW-0378">Hydrolase</keyword>
<dbReference type="Proteomes" id="UP000199527">
    <property type="component" value="Unassembled WGS sequence"/>
</dbReference>
<dbReference type="GO" id="GO:0016787">
    <property type="term" value="F:hydrolase activity"/>
    <property type="evidence" value="ECO:0007669"/>
    <property type="project" value="UniProtKB-KW"/>
</dbReference>
<dbReference type="SUPFAM" id="SSF53254">
    <property type="entry name" value="Phosphoglycerate mutase-like"/>
    <property type="match status" value="1"/>
</dbReference>
<dbReference type="SMART" id="SM00855">
    <property type="entry name" value="PGAM"/>
    <property type="match status" value="1"/>
</dbReference>
<evidence type="ECO:0000256" key="1">
    <source>
        <dbReference type="ARBA" id="ARBA00022801"/>
    </source>
</evidence>
<reference evidence="3" key="1">
    <citation type="submission" date="2016-10" db="EMBL/GenBank/DDBJ databases">
        <authorList>
            <person name="Varghese N."/>
            <person name="Submissions S."/>
        </authorList>
    </citation>
    <scope>NUCLEOTIDE SEQUENCE [LARGE SCALE GENOMIC DNA]</scope>
    <source>
        <strain evidence="3">DSM 23317</strain>
    </source>
</reference>
<proteinExistence type="predicted"/>
<accession>A0A1G8X2I9</accession>
<dbReference type="Gene3D" id="3.40.50.1240">
    <property type="entry name" value="Phosphoglycerate mutase-like"/>
    <property type="match status" value="1"/>
</dbReference>
<dbReference type="Pfam" id="PF00300">
    <property type="entry name" value="His_Phos_1"/>
    <property type="match status" value="2"/>
</dbReference>
<dbReference type="EMBL" id="FNEM01000014">
    <property type="protein sequence ID" value="SDJ84546.1"/>
    <property type="molecule type" value="Genomic_DNA"/>
</dbReference>
<name>A0A1G8X2I9_9GAMM</name>
<dbReference type="RefSeq" id="WP_090366776.1">
    <property type="nucleotide sequence ID" value="NZ_FNEM01000014.1"/>
</dbReference>
<gene>
    <name evidence="2" type="ORF">SAMN04488540_11463</name>
</gene>
<evidence type="ECO:0000313" key="2">
    <source>
        <dbReference type="EMBL" id="SDJ84546.1"/>
    </source>
</evidence>
<dbReference type="OrthoDB" id="280692at2"/>
<dbReference type="InterPro" id="IPR029033">
    <property type="entry name" value="His_PPase_superfam"/>
</dbReference>
<protein>
    <submittedName>
        <fullName evidence="2">Broad specificity phosphatase PhoE</fullName>
    </submittedName>
</protein>
<keyword evidence="3" id="KW-1185">Reference proteome</keyword>
<sequence>MDLYLLRHGQAMFGSQDYDRLSDLGHQQARCLGEEIGSWQLGPATLVSGDLRRQQQTLEGVCHGAGLVQGAAVDAGFNELEVSELIPGYWPAACKRLGMAMSPKEASTDMRYFLPLMSEALRLWIAEHPSEKGESFRQFQQRITDAIATHTCGSRPTVAVTSGGVISLLASQAMGSDVTHMAELIHQVNNCSITHLRYARGQWHLQAFNVNGHLRRQQMLTWR</sequence>
<evidence type="ECO:0000313" key="3">
    <source>
        <dbReference type="Proteomes" id="UP000199527"/>
    </source>
</evidence>